<dbReference type="EMBL" id="BBLT01000010">
    <property type="protein sequence ID" value="GAL86889.1"/>
    <property type="molecule type" value="Genomic_DNA"/>
</dbReference>
<evidence type="ECO:0000313" key="2">
    <source>
        <dbReference type="EMBL" id="GAL86889.1"/>
    </source>
</evidence>
<dbReference type="RefSeq" id="WP_045467460.1">
    <property type="nucleotide sequence ID" value="NZ_BBLT01000010.1"/>
</dbReference>
<proteinExistence type="predicted"/>
<protein>
    <submittedName>
        <fullName evidence="2">Uncharacterized protein</fullName>
    </submittedName>
</protein>
<organism evidence="2 3">
    <name type="scientific">Sporocytophaga myxococcoides</name>
    <dbReference type="NCBI Taxonomy" id="153721"/>
    <lineage>
        <taxon>Bacteria</taxon>
        <taxon>Pseudomonadati</taxon>
        <taxon>Bacteroidota</taxon>
        <taxon>Cytophagia</taxon>
        <taxon>Cytophagales</taxon>
        <taxon>Cytophagaceae</taxon>
        <taxon>Sporocytophaga</taxon>
    </lineage>
</organism>
<accession>A0A098LK89</accession>
<gene>
    <name evidence="2" type="ORF">MYP_4119</name>
</gene>
<dbReference type="OrthoDB" id="9848387at2"/>
<keyword evidence="3" id="KW-1185">Reference proteome</keyword>
<feature type="transmembrane region" description="Helical" evidence="1">
    <location>
        <begin position="30"/>
        <end position="50"/>
    </location>
</feature>
<name>A0A098LK89_9BACT</name>
<evidence type="ECO:0000256" key="1">
    <source>
        <dbReference type="SAM" id="Phobius"/>
    </source>
</evidence>
<reference evidence="2 3" key="1">
    <citation type="submission" date="2014-09" db="EMBL/GenBank/DDBJ databases">
        <title>Sporocytophaga myxococcoides PG-01 genome sequencing.</title>
        <authorList>
            <person name="Liu L."/>
            <person name="Gao P.J."/>
            <person name="Chen G.J."/>
            <person name="Wang L.S."/>
        </authorList>
    </citation>
    <scope>NUCLEOTIDE SEQUENCE [LARGE SCALE GENOMIC DNA]</scope>
    <source>
        <strain evidence="2 3">PG-01</strain>
    </source>
</reference>
<keyword evidence="1" id="KW-0812">Transmembrane</keyword>
<dbReference type="Proteomes" id="UP000030185">
    <property type="component" value="Unassembled WGS sequence"/>
</dbReference>
<comment type="caution">
    <text evidence="2">The sequence shown here is derived from an EMBL/GenBank/DDBJ whole genome shotgun (WGS) entry which is preliminary data.</text>
</comment>
<sequence>MKKILLILITYILVIPVTHAEAIEDVNTYRITMLASIGTIVLSIFVYYLIWKSGNTAGAKNKIKRTTVQAAKVNPKATTSVQKQKMAS</sequence>
<evidence type="ECO:0000313" key="3">
    <source>
        <dbReference type="Proteomes" id="UP000030185"/>
    </source>
</evidence>
<dbReference type="AlphaFoldDB" id="A0A098LK89"/>
<keyword evidence="1" id="KW-0472">Membrane</keyword>
<keyword evidence="1" id="KW-1133">Transmembrane helix</keyword>